<name>A0A7W5FRX3_9BACL</name>
<accession>A0A7W5FRX3</accession>
<sequence length="112" mass="12431">MATIDTLSDWLEEQTSRSLLIQKEEQGDLDQVMIHLNKIDYRPGTTNGNDDYTNSSALLLHGEGVVLTDAEQPPLPGNVFEIPLEGLTKVEAEGTRALLQTERGTYHIIQNP</sequence>
<dbReference type="RefSeq" id="WP_183604757.1">
    <property type="nucleotide sequence ID" value="NZ_JACHXK010000042.1"/>
</dbReference>
<dbReference type="InterPro" id="IPR058926">
    <property type="entry name" value="YmzB-like"/>
</dbReference>
<gene>
    <name evidence="1" type="ORF">FHS18_006905</name>
</gene>
<proteinExistence type="predicted"/>
<evidence type="ECO:0000313" key="2">
    <source>
        <dbReference type="Proteomes" id="UP000570361"/>
    </source>
</evidence>
<dbReference type="Pfam" id="PF25846">
    <property type="entry name" value="YmzB"/>
    <property type="match status" value="1"/>
</dbReference>
<organism evidence="1 2">
    <name type="scientific">Paenibacillus phyllosphaerae</name>
    <dbReference type="NCBI Taxonomy" id="274593"/>
    <lineage>
        <taxon>Bacteria</taxon>
        <taxon>Bacillati</taxon>
        <taxon>Bacillota</taxon>
        <taxon>Bacilli</taxon>
        <taxon>Bacillales</taxon>
        <taxon>Paenibacillaceae</taxon>
        <taxon>Paenibacillus</taxon>
    </lineage>
</organism>
<reference evidence="1 2" key="1">
    <citation type="submission" date="2020-08" db="EMBL/GenBank/DDBJ databases">
        <title>Genomic Encyclopedia of Type Strains, Phase III (KMG-III): the genomes of soil and plant-associated and newly described type strains.</title>
        <authorList>
            <person name="Whitman W."/>
        </authorList>
    </citation>
    <scope>NUCLEOTIDE SEQUENCE [LARGE SCALE GENOMIC DNA]</scope>
    <source>
        <strain evidence="1 2">CECT 5862</strain>
    </source>
</reference>
<dbReference type="Proteomes" id="UP000570361">
    <property type="component" value="Unassembled WGS sequence"/>
</dbReference>
<dbReference type="AlphaFoldDB" id="A0A7W5FRX3"/>
<dbReference type="EMBL" id="JACHXK010000042">
    <property type="protein sequence ID" value="MBB3114747.1"/>
    <property type="molecule type" value="Genomic_DNA"/>
</dbReference>
<comment type="caution">
    <text evidence="1">The sequence shown here is derived from an EMBL/GenBank/DDBJ whole genome shotgun (WGS) entry which is preliminary data.</text>
</comment>
<keyword evidence="2" id="KW-1185">Reference proteome</keyword>
<evidence type="ECO:0000313" key="1">
    <source>
        <dbReference type="EMBL" id="MBB3114747.1"/>
    </source>
</evidence>
<protein>
    <submittedName>
        <fullName evidence="1">Uncharacterized protein</fullName>
    </submittedName>
</protein>